<sequence length="100" mass="10401">MLQPIEVVLSRGIRRSTTAAQLCEQLDGRALAVRFDNTGIGLRISAKAGKLQVTAPTEGNTDAVITGGPLSLKRLLGSDPESAIRDGSVKISGDAQIASE</sequence>
<dbReference type="EMBL" id="UINC01053118">
    <property type="protein sequence ID" value="SVB69248.1"/>
    <property type="molecule type" value="Genomic_DNA"/>
</dbReference>
<feature type="domain" description="SCP2" evidence="1">
    <location>
        <begin position="14"/>
        <end position="98"/>
    </location>
</feature>
<gene>
    <name evidence="2" type="ORF">METZ01_LOCUS222102</name>
</gene>
<name>A0A382G1U4_9ZZZZ</name>
<dbReference type="SUPFAM" id="SSF55718">
    <property type="entry name" value="SCP-like"/>
    <property type="match status" value="1"/>
</dbReference>
<dbReference type="AlphaFoldDB" id="A0A382G1U4"/>
<dbReference type="InterPro" id="IPR036527">
    <property type="entry name" value="SCP2_sterol-bd_dom_sf"/>
</dbReference>
<reference evidence="2" key="1">
    <citation type="submission" date="2018-05" db="EMBL/GenBank/DDBJ databases">
        <authorList>
            <person name="Lanie J.A."/>
            <person name="Ng W.-L."/>
            <person name="Kazmierczak K.M."/>
            <person name="Andrzejewski T.M."/>
            <person name="Davidsen T.M."/>
            <person name="Wayne K.J."/>
            <person name="Tettelin H."/>
            <person name="Glass J.I."/>
            <person name="Rusch D."/>
            <person name="Podicherti R."/>
            <person name="Tsui H.-C.T."/>
            <person name="Winkler M.E."/>
        </authorList>
    </citation>
    <scope>NUCLEOTIDE SEQUENCE</scope>
</reference>
<accession>A0A382G1U4</accession>
<evidence type="ECO:0000259" key="1">
    <source>
        <dbReference type="Pfam" id="PF02036"/>
    </source>
</evidence>
<protein>
    <recommendedName>
        <fullName evidence="1">SCP2 domain-containing protein</fullName>
    </recommendedName>
</protein>
<proteinExistence type="predicted"/>
<dbReference type="InterPro" id="IPR003033">
    <property type="entry name" value="SCP2_sterol-bd_dom"/>
</dbReference>
<organism evidence="2">
    <name type="scientific">marine metagenome</name>
    <dbReference type="NCBI Taxonomy" id="408172"/>
    <lineage>
        <taxon>unclassified sequences</taxon>
        <taxon>metagenomes</taxon>
        <taxon>ecological metagenomes</taxon>
    </lineage>
</organism>
<evidence type="ECO:0000313" key="2">
    <source>
        <dbReference type="EMBL" id="SVB69248.1"/>
    </source>
</evidence>
<dbReference type="Pfam" id="PF02036">
    <property type="entry name" value="SCP2"/>
    <property type="match status" value="1"/>
</dbReference>
<feature type="non-terminal residue" evidence="2">
    <location>
        <position position="100"/>
    </location>
</feature>